<dbReference type="OrthoDB" id="5959761at2759"/>
<organism evidence="2 3">
    <name type="scientific">Penicillium decumbens</name>
    <dbReference type="NCBI Taxonomy" id="69771"/>
    <lineage>
        <taxon>Eukaryota</taxon>
        <taxon>Fungi</taxon>
        <taxon>Dikarya</taxon>
        <taxon>Ascomycota</taxon>
        <taxon>Pezizomycotina</taxon>
        <taxon>Eurotiomycetes</taxon>
        <taxon>Eurotiomycetidae</taxon>
        <taxon>Eurotiales</taxon>
        <taxon>Aspergillaceae</taxon>
        <taxon>Penicillium</taxon>
    </lineage>
</organism>
<dbReference type="OMA" id="WIEKIFW"/>
<protein>
    <recommendedName>
        <fullName evidence="1">Asl1-like glycosyl hydrolase catalytic domain-containing protein</fullName>
    </recommendedName>
</protein>
<gene>
    <name evidence="2" type="ORF">PENDEC_c032G06494</name>
</gene>
<accession>A0A1V6NVM3</accession>
<reference evidence="3" key="1">
    <citation type="journal article" date="2017" name="Nat. Microbiol.">
        <title>Global analysis of biosynthetic gene clusters reveals vast potential of secondary metabolite production in Penicillium species.</title>
        <authorList>
            <person name="Nielsen J.C."/>
            <person name="Grijseels S."/>
            <person name="Prigent S."/>
            <person name="Ji B."/>
            <person name="Dainat J."/>
            <person name="Nielsen K.F."/>
            <person name="Frisvad J.C."/>
            <person name="Workman M."/>
            <person name="Nielsen J."/>
        </authorList>
    </citation>
    <scope>NUCLEOTIDE SEQUENCE [LARGE SCALE GENOMIC DNA]</scope>
    <source>
        <strain evidence="3">IBT 11843</strain>
    </source>
</reference>
<dbReference type="Gene3D" id="3.20.20.80">
    <property type="entry name" value="Glycosidases"/>
    <property type="match status" value="1"/>
</dbReference>
<dbReference type="PANTHER" id="PTHR34154:SF3">
    <property type="entry name" value="ALKALI-SENSITIVE LINKAGE PROTEIN 1"/>
    <property type="match status" value="1"/>
</dbReference>
<proteinExistence type="predicted"/>
<evidence type="ECO:0000313" key="2">
    <source>
        <dbReference type="EMBL" id="OQD68669.1"/>
    </source>
</evidence>
<feature type="domain" description="Asl1-like glycosyl hydrolase catalytic" evidence="1">
    <location>
        <begin position="41"/>
        <end position="267"/>
    </location>
</feature>
<evidence type="ECO:0000259" key="1">
    <source>
        <dbReference type="Pfam" id="PF11790"/>
    </source>
</evidence>
<dbReference type="PANTHER" id="PTHR34154">
    <property type="entry name" value="ALKALI-SENSITIVE LINKAGE PROTEIN 1"/>
    <property type="match status" value="1"/>
</dbReference>
<sequence>MRFAPQISLALPMAIHGIVTIPGVTAHCSDGLVNVVFNSDSYDKLSQFSKMPGASNWLTFAFGTQPKQIPMLGNDKDAVDKAIAAVNGPNPPDYLLTFNEPDHDYKTGKVILYPKDAAGLIQPLLKSPGNHTKFIAPVPANQTSPWLTDFYNECKCRDFFAAHNVHIYRPTVEEAKAEINAFREKYNDKPLWITEIAPGQSTPRCPKKIPWDKSIKFMQEIYAWGQSTEWIHKIFWNSGNQINCNDTNVAASYLLDYKDEPTPLLDPFNHLTCS</sequence>
<dbReference type="Proteomes" id="UP000191522">
    <property type="component" value="Unassembled WGS sequence"/>
</dbReference>
<dbReference type="EMBL" id="MDYL01000032">
    <property type="protein sequence ID" value="OQD68669.1"/>
    <property type="molecule type" value="Genomic_DNA"/>
</dbReference>
<dbReference type="InterPro" id="IPR024655">
    <property type="entry name" value="Asl1_glyco_hydro_catalytic"/>
</dbReference>
<dbReference type="AlphaFoldDB" id="A0A1V6NVM3"/>
<dbReference type="InterPro" id="IPR053183">
    <property type="entry name" value="ASL1"/>
</dbReference>
<keyword evidence="3" id="KW-1185">Reference proteome</keyword>
<dbReference type="InterPro" id="IPR017853">
    <property type="entry name" value="GH"/>
</dbReference>
<dbReference type="Pfam" id="PF11790">
    <property type="entry name" value="Glyco_hydro_cc"/>
    <property type="match status" value="1"/>
</dbReference>
<comment type="caution">
    <text evidence="2">The sequence shown here is derived from an EMBL/GenBank/DDBJ whole genome shotgun (WGS) entry which is preliminary data.</text>
</comment>
<name>A0A1V6NVM3_PENDC</name>
<dbReference type="SUPFAM" id="SSF51445">
    <property type="entry name" value="(Trans)glycosidases"/>
    <property type="match status" value="1"/>
</dbReference>
<evidence type="ECO:0000313" key="3">
    <source>
        <dbReference type="Proteomes" id="UP000191522"/>
    </source>
</evidence>